<dbReference type="SUPFAM" id="SSF53850">
    <property type="entry name" value="Periplasmic binding protein-like II"/>
    <property type="match status" value="1"/>
</dbReference>
<accession>A0A1I4FNU6</accession>
<protein>
    <submittedName>
        <fullName evidence="7">Molybdate transport system substrate-binding protein</fullName>
    </submittedName>
</protein>
<evidence type="ECO:0000256" key="3">
    <source>
        <dbReference type="ARBA" id="ARBA00022723"/>
    </source>
</evidence>
<comment type="subunit">
    <text evidence="5">The complex is composed of two ATP-binding proteins (ModC), two transmembrane proteins (ModB) and a solute-binding protein (ModA).</text>
</comment>
<feature type="binding site" evidence="6">
    <location>
        <position position="44"/>
    </location>
    <ligand>
        <name>molybdate</name>
        <dbReference type="ChEBI" id="CHEBI:36264"/>
    </ligand>
</feature>
<evidence type="ECO:0000256" key="1">
    <source>
        <dbReference type="ARBA" id="ARBA00009175"/>
    </source>
</evidence>
<dbReference type="GO" id="GO:0046872">
    <property type="term" value="F:metal ion binding"/>
    <property type="evidence" value="ECO:0007669"/>
    <property type="project" value="UniProtKB-KW"/>
</dbReference>
<keyword evidence="2 6" id="KW-0500">Molybdenum</keyword>
<dbReference type="PANTHER" id="PTHR30632:SF17">
    <property type="entry name" value="MOLYBDATE-BINDING PROTEIN MODA"/>
    <property type="match status" value="1"/>
</dbReference>
<dbReference type="GO" id="GO:1901359">
    <property type="term" value="F:tungstate binding"/>
    <property type="evidence" value="ECO:0007669"/>
    <property type="project" value="UniProtKB-ARBA"/>
</dbReference>
<sequence length="268" mass="28470">MIRDVSPSIMDLRRKLRKWAAVALCIGPLGQPAQAEVTVFAAASLKNVLEEIGEAFEQTYGEPVVLSVAGSSVLARQIAYGAPADVFMPANSAWMDDVLKRGRIQEDTRRDIVGNGLVLVRPAGTGPKDQIPDLAASFSADENGKIAMALVDAVPAGIYGKTALQHLGVWDGLAPRVVQTDNVRAALALVALGEVPLGIVYASDALREHRVEVVVEFPAAFHPPILYPAAVVADAKSDRAGDFVMFLQSETAQAMFDKAGFAPVEVNP</sequence>
<evidence type="ECO:0000256" key="5">
    <source>
        <dbReference type="ARBA" id="ARBA00062515"/>
    </source>
</evidence>
<evidence type="ECO:0000313" key="7">
    <source>
        <dbReference type="EMBL" id="SFL19578.1"/>
    </source>
</evidence>
<dbReference type="Proteomes" id="UP000198851">
    <property type="component" value="Unassembled WGS sequence"/>
</dbReference>
<evidence type="ECO:0000256" key="6">
    <source>
        <dbReference type="PIRSR" id="PIRSR004846-1"/>
    </source>
</evidence>
<dbReference type="GO" id="GO:0015689">
    <property type="term" value="P:molybdate ion transport"/>
    <property type="evidence" value="ECO:0007669"/>
    <property type="project" value="InterPro"/>
</dbReference>
<feature type="binding site" evidence="6">
    <location>
        <position position="183"/>
    </location>
    <ligand>
        <name>molybdate</name>
        <dbReference type="ChEBI" id="CHEBI:36264"/>
    </ligand>
</feature>
<dbReference type="Pfam" id="PF13531">
    <property type="entry name" value="SBP_bac_11"/>
    <property type="match status" value="1"/>
</dbReference>
<evidence type="ECO:0000313" key="8">
    <source>
        <dbReference type="Proteomes" id="UP000198851"/>
    </source>
</evidence>
<dbReference type="AlphaFoldDB" id="A0A1I4FNU6"/>
<reference evidence="8" key="1">
    <citation type="submission" date="2016-10" db="EMBL/GenBank/DDBJ databases">
        <authorList>
            <person name="Varghese N."/>
            <person name="Submissions S."/>
        </authorList>
    </citation>
    <scope>NUCLEOTIDE SEQUENCE [LARGE SCALE GENOMIC DNA]</scope>
    <source>
        <strain evidence="8">DSM 28453</strain>
    </source>
</reference>
<dbReference type="PIRSF" id="PIRSF004846">
    <property type="entry name" value="ModA"/>
    <property type="match status" value="1"/>
</dbReference>
<dbReference type="InterPro" id="IPR005950">
    <property type="entry name" value="ModA"/>
</dbReference>
<dbReference type="EMBL" id="FOSZ01000006">
    <property type="protein sequence ID" value="SFL19578.1"/>
    <property type="molecule type" value="Genomic_DNA"/>
</dbReference>
<dbReference type="NCBIfam" id="TIGR01256">
    <property type="entry name" value="modA"/>
    <property type="match status" value="1"/>
</dbReference>
<keyword evidence="8" id="KW-1185">Reference proteome</keyword>
<dbReference type="GO" id="GO:0030288">
    <property type="term" value="C:outer membrane-bounded periplasmic space"/>
    <property type="evidence" value="ECO:0007669"/>
    <property type="project" value="TreeGrafter"/>
</dbReference>
<comment type="similarity">
    <text evidence="1">Belongs to the bacterial solute-binding protein ModA family.</text>
</comment>
<feature type="binding site" evidence="6">
    <location>
        <position position="156"/>
    </location>
    <ligand>
        <name>molybdate</name>
        <dbReference type="ChEBI" id="CHEBI:36264"/>
    </ligand>
</feature>
<feature type="binding site" evidence="6">
    <location>
        <position position="71"/>
    </location>
    <ligand>
        <name>molybdate</name>
        <dbReference type="ChEBI" id="CHEBI:36264"/>
    </ligand>
</feature>
<proteinExistence type="inferred from homology"/>
<dbReference type="Gene3D" id="3.40.190.10">
    <property type="entry name" value="Periplasmic binding protein-like II"/>
    <property type="match status" value="2"/>
</dbReference>
<organism evidence="7 8">
    <name type="scientific">Shimia haliotis</name>
    <dbReference type="NCBI Taxonomy" id="1280847"/>
    <lineage>
        <taxon>Bacteria</taxon>
        <taxon>Pseudomonadati</taxon>
        <taxon>Pseudomonadota</taxon>
        <taxon>Alphaproteobacteria</taxon>
        <taxon>Rhodobacterales</taxon>
        <taxon>Roseobacteraceae</taxon>
    </lineage>
</organism>
<dbReference type="STRING" id="1280847.SAMN04488036_106192"/>
<evidence type="ECO:0000256" key="4">
    <source>
        <dbReference type="ARBA" id="ARBA00022729"/>
    </source>
</evidence>
<evidence type="ECO:0000256" key="2">
    <source>
        <dbReference type="ARBA" id="ARBA00022505"/>
    </source>
</evidence>
<dbReference type="PANTHER" id="PTHR30632">
    <property type="entry name" value="MOLYBDATE-BINDING PERIPLASMIC PROTEIN"/>
    <property type="match status" value="1"/>
</dbReference>
<keyword evidence="3 6" id="KW-0479">Metal-binding</keyword>
<name>A0A1I4FNU6_9RHOB</name>
<gene>
    <name evidence="7" type="ORF">SAMN04488036_106192</name>
</gene>
<keyword evidence="4" id="KW-0732">Signal</keyword>
<dbReference type="InterPro" id="IPR050682">
    <property type="entry name" value="ModA/WtpA"/>
</dbReference>
<dbReference type="GO" id="GO:0030973">
    <property type="term" value="F:molybdate ion binding"/>
    <property type="evidence" value="ECO:0007669"/>
    <property type="project" value="TreeGrafter"/>
</dbReference>
<dbReference type="FunFam" id="3.40.190.10:FF:000035">
    <property type="entry name" value="Molybdate ABC transporter substrate-binding protein"/>
    <property type="match status" value="1"/>
</dbReference>
<feature type="binding site" evidence="6">
    <location>
        <position position="201"/>
    </location>
    <ligand>
        <name>molybdate</name>
        <dbReference type="ChEBI" id="CHEBI:36264"/>
    </ligand>
</feature>